<dbReference type="AlphaFoldDB" id="A0AAV6ZTJ8"/>
<sequence>MPFKCSTSLIRSEAKNLNRLAGNLAKVLCRISPRFCRLTAVFRIGLFSRFSVPSIRSLLQCDGIAMPGAFLFRLLVPPNLANKYFKNSEFFFFLLPVLS</sequence>
<evidence type="ECO:0000313" key="2">
    <source>
        <dbReference type="Proteomes" id="UP000824782"/>
    </source>
</evidence>
<dbReference type="Proteomes" id="UP000824782">
    <property type="component" value="Unassembled WGS sequence"/>
</dbReference>
<evidence type="ECO:0000313" key="1">
    <source>
        <dbReference type="EMBL" id="KAG8552586.1"/>
    </source>
</evidence>
<protein>
    <submittedName>
        <fullName evidence="1">Uncharacterized protein</fullName>
    </submittedName>
</protein>
<name>A0AAV6ZTJ8_ENGPU</name>
<reference evidence="1" key="1">
    <citation type="thesis" date="2020" institute="ProQuest LLC" country="789 East Eisenhower Parkway, Ann Arbor, MI, USA">
        <title>Comparative Genomics and Chromosome Evolution.</title>
        <authorList>
            <person name="Mudd A.B."/>
        </authorList>
    </citation>
    <scope>NUCLEOTIDE SEQUENCE</scope>
    <source>
        <strain evidence="1">237g6f4</strain>
        <tissue evidence="1">Blood</tissue>
    </source>
</reference>
<keyword evidence="2" id="KW-1185">Reference proteome</keyword>
<comment type="caution">
    <text evidence="1">The sequence shown here is derived from an EMBL/GenBank/DDBJ whole genome shotgun (WGS) entry which is preliminary data.</text>
</comment>
<proteinExistence type="predicted"/>
<gene>
    <name evidence="1" type="ORF">GDO81_004588</name>
</gene>
<organism evidence="1 2">
    <name type="scientific">Engystomops pustulosus</name>
    <name type="common">Tungara frog</name>
    <name type="synonym">Physalaemus pustulosus</name>
    <dbReference type="NCBI Taxonomy" id="76066"/>
    <lineage>
        <taxon>Eukaryota</taxon>
        <taxon>Metazoa</taxon>
        <taxon>Chordata</taxon>
        <taxon>Craniata</taxon>
        <taxon>Vertebrata</taxon>
        <taxon>Euteleostomi</taxon>
        <taxon>Amphibia</taxon>
        <taxon>Batrachia</taxon>
        <taxon>Anura</taxon>
        <taxon>Neobatrachia</taxon>
        <taxon>Hyloidea</taxon>
        <taxon>Leptodactylidae</taxon>
        <taxon>Leiuperinae</taxon>
        <taxon>Engystomops</taxon>
    </lineage>
</organism>
<accession>A0AAV6ZTJ8</accession>
<dbReference type="EMBL" id="WNYA01000011">
    <property type="protein sequence ID" value="KAG8552586.1"/>
    <property type="molecule type" value="Genomic_DNA"/>
</dbReference>